<evidence type="ECO:0008006" key="8">
    <source>
        <dbReference type="Google" id="ProtNLM"/>
    </source>
</evidence>
<organism evidence="6 7">
    <name type="scientific">Acorus gramineus</name>
    <name type="common">Dwarf sweet flag</name>
    <dbReference type="NCBI Taxonomy" id="55184"/>
    <lineage>
        <taxon>Eukaryota</taxon>
        <taxon>Viridiplantae</taxon>
        <taxon>Streptophyta</taxon>
        <taxon>Embryophyta</taxon>
        <taxon>Tracheophyta</taxon>
        <taxon>Spermatophyta</taxon>
        <taxon>Magnoliopsida</taxon>
        <taxon>Liliopsida</taxon>
        <taxon>Acoraceae</taxon>
        <taxon>Acorus</taxon>
    </lineage>
</organism>
<keyword evidence="2" id="KW-0479">Metal-binding</keyword>
<reference evidence="6" key="1">
    <citation type="journal article" date="2023" name="Nat. Commun.">
        <title>Diploid and tetraploid genomes of Acorus and the evolution of monocots.</title>
        <authorList>
            <person name="Ma L."/>
            <person name="Liu K.W."/>
            <person name="Li Z."/>
            <person name="Hsiao Y.Y."/>
            <person name="Qi Y."/>
            <person name="Fu T."/>
            <person name="Tang G.D."/>
            <person name="Zhang D."/>
            <person name="Sun W.H."/>
            <person name="Liu D.K."/>
            <person name="Li Y."/>
            <person name="Chen G.Z."/>
            <person name="Liu X.D."/>
            <person name="Liao X.Y."/>
            <person name="Jiang Y.T."/>
            <person name="Yu X."/>
            <person name="Hao Y."/>
            <person name="Huang J."/>
            <person name="Zhao X.W."/>
            <person name="Ke S."/>
            <person name="Chen Y.Y."/>
            <person name="Wu W.L."/>
            <person name="Hsu J.L."/>
            <person name="Lin Y.F."/>
            <person name="Huang M.D."/>
            <person name="Li C.Y."/>
            <person name="Huang L."/>
            <person name="Wang Z.W."/>
            <person name="Zhao X."/>
            <person name="Zhong W.Y."/>
            <person name="Peng D.H."/>
            <person name="Ahmad S."/>
            <person name="Lan S."/>
            <person name="Zhang J.S."/>
            <person name="Tsai W.C."/>
            <person name="Van de Peer Y."/>
            <person name="Liu Z.J."/>
        </authorList>
    </citation>
    <scope>NUCLEOTIDE SEQUENCE</scope>
    <source>
        <strain evidence="6">SCP</strain>
    </source>
</reference>
<evidence type="ECO:0000313" key="5">
    <source>
        <dbReference type="EMBL" id="KAK1256851.1"/>
    </source>
</evidence>
<keyword evidence="4" id="KW-0411">Iron-sulfur</keyword>
<dbReference type="Proteomes" id="UP001179952">
    <property type="component" value="Unassembled WGS sequence"/>
</dbReference>
<protein>
    <recommendedName>
        <fullName evidence="8">Ferredoxin</fullName>
    </recommendedName>
</protein>
<evidence type="ECO:0000313" key="6">
    <source>
        <dbReference type="EMBL" id="KAK1267742.1"/>
    </source>
</evidence>
<dbReference type="Gene3D" id="3.10.20.30">
    <property type="match status" value="1"/>
</dbReference>
<dbReference type="GO" id="GO:0046872">
    <property type="term" value="F:metal ion binding"/>
    <property type="evidence" value="ECO:0007669"/>
    <property type="project" value="UniProtKB-KW"/>
</dbReference>
<keyword evidence="1" id="KW-0001">2Fe-2S</keyword>
<dbReference type="AlphaFoldDB" id="A0AAV9AUU1"/>
<dbReference type="EMBL" id="JAUJYN010000007">
    <property type="protein sequence ID" value="KAK1267742.1"/>
    <property type="molecule type" value="Genomic_DNA"/>
</dbReference>
<evidence type="ECO:0000256" key="3">
    <source>
        <dbReference type="ARBA" id="ARBA00023004"/>
    </source>
</evidence>
<comment type="caution">
    <text evidence="6">The sequence shown here is derived from an EMBL/GenBank/DDBJ whole genome shotgun (WGS) entry which is preliminary data.</text>
</comment>
<dbReference type="EMBL" id="JAUJYN010000076">
    <property type="protein sequence ID" value="KAK1256851.1"/>
    <property type="molecule type" value="Genomic_DNA"/>
</dbReference>
<keyword evidence="3" id="KW-0408">Iron</keyword>
<evidence type="ECO:0000313" key="7">
    <source>
        <dbReference type="Proteomes" id="UP001179952"/>
    </source>
</evidence>
<proteinExistence type="predicted"/>
<dbReference type="GO" id="GO:0005739">
    <property type="term" value="C:mitochondrion"/>
    <property type="evidence" value="ECO:0007669"/>
    <property type="project" value="TreeGrafter"/>
</dbReference>
<dbReference type="InterPro" id="IPR001055">
    <property type="entry name" value="Adrenodoxin-like"/>
</dbReference>
<dbReference type="PANTHER" id="PTHR23426">
    <property type="entry name" value="FERREDOXIN/ADRENODOXIN"/>
    <property type="match status" value="1"/>
</dbReference>
<sequence length="156" mass="17411">MSIASLHRISARIVRHPTLLRHRPFSTPSAAPTRSAKVADRIVNLSAIDVEGKKHKVVGLAGQTLLKALCNAGLIDPESHRLEQIDACSSECEVHVAQEWLERLPPPSYDETYVLKRNSRNRELNKHARLGCQVVLERDLEGMVIAVPKAKPWDTN</sequence>
<name>A0AAV9AUU1_ACOGR</name>
<dbReference type="PANTHER" id="PTHR23426:SF35">
    <property type="entry name" value="2FE-2S FERREDOXIN-LIKE SUPERFAMILY PROTEIN"/>
    <property type="match status" value="1"/>
</dbReference>
<dbReference type="GO" id="GO:0140647">
    <property type="term" value="P:P450-containing electron transport chain"/>
    <property type="evidence" value="ECO:0007669"/>
    <property type="project" value="InterPro"/>
</dbReference>
<keyword evidence="7" id="KW-1185">Reference proteome</keyword>
<dbReference type="InterPro" id="IPR036010">
    <property type="entry name" value="2Fe-2S_ferredoxin-like_sf"/>
</dbReference>
<dbReference type="SUPFAM" id="SSF54292">
    <property type="entry name" value="2Fe-2S ferredoxin-like"/>
    <property type="match status" value="1"/>
</dbReference>
<accession>A0AAV9AUU1</accession>
<evidence type="ECO:0000256" key="2">
    <source>
        <dbReference type="ARBA" id="ARBA00022723"/>
    </source>
</evidence>
<evidence type="ECO:0000256" key="1">
    <source>
        <dbReference type="ARBA" id="ARBA00022714"/>
    </source>
</evidence>
<reference evidence="6" key="2">
    <citation type="submission" date="2023-06" db="EMBL/GenBank/DDBJ databases">
        <authorList>
            <person name="Ma L."/>
            <person name="Liu K.-W."/>
            <person name="Li Z."/>
            <person name="Hsiao Y.-Y."/>
            <person name="Qi Y."/>
            <person name="Fu T."/>
            <person name="Tang G."/>
            <person name="Zhang D."/>
            <person name="Sun W.-H."/>
            <person name="Liu D.-K."/>
            <person name="Li Y."/>
            <person name="Chen G.-Z."/>
            <person name="Liu X.-D."/>
            <person name="Liao X.-Y."/>
            <person name="Jiang Y.-T."/>
            <person name="Yu X."/>
            <person name="Hao Y."/>
            <person name="Huang J."/>
            <person name="Zhao X.-W."/>
            <person name="Ke S."/>
            <person name="Chen Y.-Y."/>
            <person name="Wu W.-L."/>
            <person name="Hsu J.-L."/>
            <person name="Lin Y.-F."/>
            <person name="Huang M.-D."/>
            <person name="Li C.-Y."/>
            <person name="Huang L."/>
            <person name="Wang Z.-W."/>
            <person name="Zhao X."/>
            <person name="Zhong W.-Y."/>
            <person name="Peng D.-H."/>
            <person name="Ahmad S."/>
            <person name="Lan S."/>
            <person name="Zhang J.-S."/>
            <person name="Tsai W.-C."/>
            <person name="Van De Peer Y."/>
            <person name="Liu Z.-J."/>
        </authorList>
    </citation>
    <scope>NUCLEOTIDE SEQUENCE</scope>
    <source>
        <strain evidence="6">SCP</strain>
        <tissue evidence="6">Leaves</tissue>
    </source>
</reference>
<dbReference type="GO" id="GO:0009055">
    <property type="term" value="F:electron transfer activity"/>
    <property type="evidence" value="ECO:0007669"/>
    <property type="project" value="TreeGrafter"/>
</dbReference>
<dbReference type="GO" id="GO:0051537">
    <property type="term" value="F:2 iron, 2 sulfur cluster binding"/>
    <property type="evidence" value="ECO:0007669"/>
    <property type="project" value="UniProtKB-KW"/>
</dbReference>
<evidence type="ECO:0000256" key="4">
    <source>
        <dbReference type="ARBA" id="ARBA00023014"/>
    </source>
</evidence>
<dbReference type="InterPro" id="IPR012675">
    <property type="entry name" value="Beta-grasp_dom_sf"/>
</dbReference>
<gene>
    <name evidence="6" type="ORF">QJS04_geneDACA015523</name>
    <name evidence="5" type="ORF">QJS04_geneDACA024184</name>
</gene>